<dbReference type="PROSITE" id="PS00507">
    <property type="entry name" value="NI_HGENASE_L_1"/>
    <property type="match status" value="1"/>
</dbReference>
<gene>
    <name evidence="2" type="ORF">SAMN06265339_0338</name>
</gene>
<organism evidence="2 3">
    <name type="scientific">Desulfurobacterium pacificum</name>
    <dbReference type="NCBI Taxonomy" id="240166"/>
    <lineage>
        <taxon>Bacteria</taxon>
        <taxon>Pseudomonadati</taxon>
        <taxon>Aquificota</taxon>
        <taxon>Aquificia</taxon>
        <taxon>Desulfurobacteriales</taxon>
        <taxon>Desulfurobacteriaceae</taxon>
        <taxon>Desulfurobacterium</taxon>
    </lineage>
</organism>
<dbReference type="Gene3D" id="1.10.645.10">
    <property type="entry name" value="Cytochrome-c3 Hydrogenase, chain B"/>
    <property type="match status" value="1"/>
</dbReference>
<evidence type="ECO:0000313" key="2">
    <source>
        <dbReference type="EMBL" id="SMP06029.1"/>
    </source>
</evidence>
<dbReference type="PANTHER" id="PTHR43600">
    <property type="entry name" value="COENZYME F420 HYDROGENASE, SUBUNIT ALPHA"/>
    <property type="match status" value="1"/>
</dbReference>
<dbReference type="Proteomes" id="UP001157911">
    <property type="component" value="Unassembled WGS sequence"/>
</dbReference>
<protein>
    <submittedName>
        <fullName evidence="2">Coenzyme F420-reducing hydrogenase, alpha subunit</fullName>
    </submittedName>
</protein>
<keyword evidence="3" id="KW-1185">Reference proteome</keyword>
<proteinExistence type="predicted"/>
<sequence length="390" mass="43641">MKRIVKYEGIPLTEGHSGVYLTVEDGVVVDGYYYALVPVRGFETLLLGQEGVVAPTITSRICGLCQVTHAIAAARAIEDAAGMEIPEEATLLREVLGLAVRVYNNLLHQILISEDLFPEKKERMAFIKQVQKVRKVAGEVLESIGGEIIHPPKVRVGGFPEPLEDLVRDKVLDSVEKILPSLSTLHKTFISALGEMWKREGLPEDLGKHGRGFFATDLYYGKPFDINRITFKYPQEVFRNDLKREVTNLYPLIDGTVVETGARARSVLYKSYEHRGGVKELHVLRSAENVEAFERIKDILSSTSFEKELQNKAFPTSDGETLGVGVHEAPRGVNVHMVKLDKRGRIVYYKIVVPTEINFLVISESLKGAKLEHVDYIIRAYDPCVVCSVH</sequence>
<dbReference type="InterPro" id="IPR001501">
    <property type="entry name" value="Ni-dep_hyd_lsu"/>
</dbReference>
<name>A0ABY1NBX8_9BACT</name>
<dbReference type="PANTHER" id="PTHR43600:SF1">
    <property type="entry name" value="COENZYME F420 HYDROGENASE SUBUNIT ALPHA"/>
    <property type="match status" value="1"/>
</dbReference>
<accession>A0ABY1NBX8</accession>
<reference evidence="2 3" key="1">
    <citation type="submission" date="2017-05" db="EMBL/GenBank/DDBJ databases">
        <authorList>
            <person name="Varghese N."/>
            <person name="Submissions S."/>
        </authorList>
    </citation>
    <scope>NUCLEOTIDE SEQUENCE [LARGE SCALE GENOMIC DNA]</scope>
    <source>
        <strain evidence="2 3">DSM 15522</strain>
    </source>
</reference>
<evidence type="ECO:0000256" key="1">
    <source>
        <dbReference type="ARBA" id="ARBA00023002"/>
    </source>
</evidence>
<keyword evidence="1" id="KW-0560">Oxidoreductase</keyword>
<dbReference type="EMBL" id="FXUB01000001">
    <property type="protein sequence ID" value="SMP06029.1"/>
    <property type="molecule type" value="Genomic_DNA"/>
</dbReference>
<evidence type="ECO:0000313" key="3">
    <source>
        <dbReference type="Proteomes" id="UP001157911"/>
    </source>
</evidence>
<dbReference type="RefSeq" id="WP_283399844.1">
    <property type="nucleotide sequence ID" value="NZ_FXUB01000001.1"/>
</dbReference>
<dbReference type="SUPFAM" id="SSF56762">
    <property type="entry name" value="HydB/Nqo4-like"/>
    <property type="match status" value="1"/>
</dbReference>
<dbReference type="InterPro" id="IPR018194">
    <property type="entry name" value="Ni-dep_hyd_lsu_Ni_BS"/>
</dbReference>
<comment type="caution">
    <text evidence="2">The sequence shown here is derived from an EMBL/GenBank/DDBJ whole genome shotgun (WGS) entry which is preliminary data.</text>
</comment>
<dbReference type="InterPro" id="IPR029014">
    <property type="entry name" value="NiFe-Hase_large"/>
</dbReference>
<dbReference type="Pfam" id="PF00374">
    <property type="entry name" value="NiFeSe_Hases"/>
    <property type="match status" value="2"/>
</dbReference>